<accession>A0ABV4U9P2</accession>
<evidence type="ECO:0000259" key="1">
    <source>
        <dbReference type="Pfam" id="PF00149"/>
    </source>
</evidence>
<dbReference type="Proteomes" id="UP001575105">
    <property type="component" value="Unassembled WGS sequence"/>
</dbReference>
<keyword evidence="3" id="KW-1185">Reference proteome</keyword>
<feature type="domain" description="Calcineurin-like phosphoesterase" evidence="1">
    <location>
        <begin position="22"/>
        <end position="228"/>
    </location>
</feature>
<dbReference type="InterPro" id="IPR004843">
    <property type="entry name" value="Calcineurin-like_PHP"/>
</dbReference>
<sequence length="306" mass="34468">MSLLTKSDALIDLTPGRTAGNVWVQSDLQLGKPELARQVLAEAVTDMTNLGEPIDAIWCLGDALVGKNLEALEQVAEACVELLEPLGVPICYVLGNHEMDLFRETGVPRFPLYEQAVERPLWHTMDRLDQPWFERRCFGSRVVFFGDHADPDGEWCTSHHQKRIGPERYPYGPEVWRQLRDEIADVHEPVITAGHYAYPGGQRPSPLLADCLPVPDTVRLHMYGHAHIGDLVHNGERPYQRDNPIKGQSLRQYNISALETARTAGSHSVLLRFQNGLPTRLDVRCHLEHKWLESFELNAHPTPAGS</sequence>
<proteinExistence type="predicted"/>
<reference evidence="2 3" key="1">
    <citation type="submission" date="2024-08" db="EMBL/GenBank/DDBJ databases">
        <title>Whole-genome sequencing of halo(alkali)philic microorganisms from hypersaline lakes.</title>
        <authorList>
            <person name="Sorokin D.Y."/>
            <person name="Merkel A.Y."/>
            <person name="Messina E."/>
            <person name="Yakimov M."/>
        </authorList>
    </citation>
    <scope>NUCLEOTIDE SEQUENCE [LARGE SCALE GENOMIC DNA]</scope>
    <source>
        <strain evidence="2 3">AB-hyl4</strain>
    </source>
</reference>
<organism evidence="2 3">
    <name type="scientific">Natronomicrosphaera hydrolytica</name>
    <dbReference type="NCBI Taxonomy" id="3242702"/>
    <lineage>
        <taxon>Bacteria</taxon>
        <taxon>Pseudomonadati</taxon>
        <taxon>Planctomycetota</taxon>
        <taxon>Phycisphaerae</taxon>
        <taxon>Phycisphaerales</taxon>
        <taxon>Phycisphaeraceae</taxon>
        <taxon>Natronomicrosphaera</taxon>
    </lineage>
</organism>
<gene>
    <name evidence="2" type="ORF">ACERK3_11900</name>
</gene>
<evidence type="ECO:0000313" key="2">
    <source>
        <dbReference type="EMBL" id="MFA9478988.1"/>
    </source>
</evidence>
<comment type="caution">
    <text evidence="2">The sequence shown here is derived from an EMBL/GenBank/DDBJ whole genome shotgun (WGS) entry which is preliminary data.</text>
</comment>
<evidence type="ECO:0000313" key="3">
    <source>
        <dbReference type="Proteomes" id="UP001575105"/>
    </source>
</evidence>
<dbReference type="EMBL" id="JBGUBD010000006">
    <property type="protein sequence ID" value="MFA9478988.1"/>
    <property type="molecule type" value="Genomic_DNA"/>
</dbReference>
<protein>
    <submittedName>
        <fullName evidence="2">Metallophosphoesterase</fullName>
    </submittedName>
</protein>
<dbReference type="Pfam" id="PF00149">
    <property type="entry name" value="Metallophos"/>
    <property type="match status" value="1"/>
</dbReference>
<dbReference type="SUPFAM" id="SSF56300">
    <property type="entry name" value="Metallo-dependent phosphatases"/>
    <property type="match status" value="1"/>
</dbReference>
<dbReference type="CDD" id="cd00838">
    <property type="entry name" value="MPP_superfamily"/>
    <property type="match status" value="1"/>
</dbReference>
<name>A0ABV4U9P2_9BACT</name>
<dbReference type="Gene3D" id="3.60.21.10">
    <property type="match status" value="1"/>
</dbReference>
<dbReference type="InterPro" id="IPR029052">
    <property type="entry name" value="Metallo-depent_PP-like"/>
</dbReference>
<dbReference type="RefSeq" id="WP_425345905.1">
    <property type="nucleotide sequence ID" value="NZ_JBGUBD010000006.1"/>
</dbReference>